<organism evidence="13 14">
    <name type="scientific">Candidatus Fimimorpha faecalis</name>
    <dbReference type="NCBI Taxonomy" id="2840824"/>
    <lineage>
        <taxon>Bacteria</taxon>
        <taxon>Bacillati</taxon>
        <taxon>Bacillota</taxon>
        <taxon>Clostridia</taxon>
        <taxon>Eubacteriales</taxon>
        <taxon>Candidatus Fimimorpha</taxon>
    </lineage>
</organism>
<dbReference type="GO" id="GO:0009252">
    <property type="term" value="P:peptidoglycan biosynthetic process"/>
    <property type="evidence" value="ECO:0007669"/>
    <property type="project" value="UniProtKB-KW"/>
</dbReference>
<proteinExistence type="inferred from homology"/>
<keyword evidence="10" id="KW-1133">Transmembrane helix</keyword>
<dbReference type="InterPro" id="IPR012338">
    <property type="entry name" value="Beta-lactam/transpept-like"/>
</dbReference>
<evidence type="ECO:0000259" key="12">
    <source>
        <dbReference type="Pfam" id="PF00768"/>
    </source>
</evidence>
<dbReference type="InterPro" id="IPR001967">
    <property type="entry name" value="Peptidase_S11_N"/>
</dbReference>
<evidence type="ECO:0000256" key="6">
    <source>
        <dbReference type="ARBA" id="ARBA00023316"/>
    </source>
</evidence>
<evidence type="ECO:0000256" key="5">
    <source>
        <dbReference type="ARBA" id="ARBA00022984"/>
    </source>
</evidence>
<evidence type="ECO:0000256" key="9">
    <source>
        <dbReference type="RuleBase" id="RU004016"/>
    </source>
</evidence>
<evidence type="ECO:0000256" key="3">
    <source>
        <dbReference type="ARBA" id="ARBA00022801"/>
    </source>
</evidence>
<dbReference type="AlphaFoldDB" id="A0A9D1EC86"/>
<evidence type="ECO:0000256" key="4">
    <source>
        <dbReference type="ARBA" id="ARBA00022960"/>
    </source>
</evidence>
<dbReference type="GO" id="GO:0071555">
    <property type="term" value="P:cell wall organization"/>
    <property type="evidence" value="ECO:0007669"/>
    <property type="project" value="UniProtKB-KW"/>
</dbReference>
<feature type="active site" description="Proton acceptor" evidence="7">
    <location>
        <position position="78"/>
    </location>
</feature>
<keyword evidence="13" id="KW-0645">Protease</keyword>
<keyword evidence="2 11" id="KW-0732">Signal</keyword>
<evidence type="ECO:0000256" key="2">
    <source>
        <dbReference type="ARBA" id="ARBA00022729"/>
    </source>
</evidence>
<evidence type="ECO:0000256" key="1">
    <source>
        <dbReference type="ARBA" id="ARBA00007164"/>
    </source>
</evidence>
<name>A0A9D1EC86_9FIRM</name>
<keyword evidence="3" id="KW-0378">Hydrolase</keyword>
<evidence type="ECO:0000256" key="8">
    <source>
        <dbReference type="PIRSR" id="PIRSR618044-2"/>
    </source>
</evidence>
<comment type="caution">
    <text evidence="13">The sequence shown here is derived from an EMBL/GenBank/DDBJ whole genome shotgun (WGS) entry which is preliminary data.</text>
</comment>
<evidence type="ECO:0000313" key="13">
    <source>
        <dbReference type="EMBL" id="HIR87694.1"/>
    </source>
</evidence>
<accession>A0A9D1EC86</accession>
<feature type="binding site" evidence="8">
    <location>
        <position position="246"/>
    </location>
    <ligand>
        <name>substrate</name>
    </ligand>
</feature>
<comment type="similarity">
    <text evidence="1 9">Belongs to the peptidase S11 family.</text>
</comment>
<feature type="signal peptide" evidence="11">
    <location>
        <begin position="1"/>
        <end position="22"/>
    </location>
</feature>
<dbReference type="Proteomes" id="UP000824201">
    <property type="component" value="Unassembled WGS sequence"/>
</dbReference>
<dbReference type="Gene3D" id="3.40.710.10">
    <property type="entry name" value="DD-peptidase/beta-lactamase superfamily"/>
    <property type="match status" value="1"/>
</dbReference>
<feature type="chain" id="PRO_5039644606" evidence="11">
    <location>
        <begin position="23"/>
        <end position="463"/>
    </location>
</feature>
<evidence type="ECO:0000313" key="14">
    <source>
        <dbReference type="Proteomes" id="UP000824201"/>
    </source>
</evidence>
<keyword evidence="5" id="KW-0573">Peptidoglycan synthesis</keyword>
<keyword evidence="4" id="KW-0133">Cell shape</keyword>
<dbReference type="PANTHER" id="PTHR21581:SF33">
    <property type="entry name" value="D-ALANYL-D-ALANINE CARBOXYPEPTIDASE DACB"/>
    <property type="match status" value="1"/>
</dbReference>
<dbReference type="GO" id="GO:0006508">
    <property type="term" value="P:proteolysis"/>
    <property type="evidence" value="ECO:0007669"/>
    <property type="project" value="InterPro"/>
</dbReference>
<dbReference type="PRINTS" id="PR00725">
    <property type="entry name" value="DADACBPTASE1"/>
</dbReference>
<sequence>MKRFFCVLLTICFLYNPIGVLAASQEEVDAVIASIPVQGWPQAPELTSQAAILMDADSGTILYAKNATQMMYPASTTKLMTALLTVETIAPEEIITFSRSAVTTLPAGSSHIGMRTGEHLTMKDCLYGILLPSANEVANALAEHISGSVSNFVSLMNQKADELGLIHTHFSNPNGLHEDDHYSCAYDLAIILQQCIQNSTFLEVASRPTYVREPDQLLNKRIPMATTNDMIRPNREYYDPDVICGKTGWTEQAGRCLVSYASRNGMNLICVTMNAVAPNQFTDTKQLLDYGFDQFSLANISESDHFYDSSHLINSPLHFQQETKGLVQLDPNSRLLLPVGISFDQLDRQVVNNSNSSATITYYYQNYALGTSSIVPLDPNTQTNLFRDKTVLPEQLSTLQISHIFVIPLWGISLFLASAALLLFGLIKGAQRDHRIPGKRSKRSFTIQAFQHWIEQKNPKKRS</sequence>
<feature type="transmembrane region" description="Helical" evidence="10">
    <location>
        <begin position="405"/>
        <end position="427"/>
    </location>
</feature>
<evidence type="ECO:0000256" key="11">
    <source>
        <dbReference type="SAM" id="SignalP"/>
    </source>
</evidence>
<feature type="active site" evidence="7">
    <location>
        <position position="133"/>
    </location>
</feature>
<dbReference type="Pfam" id="PF00768">
    <property type="entry name" value="Peptidase_S11"/>
    <property type="match status" value="1"/>
</dbReference>
<keyword evidence="13" id="KW-0121">Carboxypeptidase</keyword>
<feature type="domain" description="Peptidase S11 D-alanyl-D-alanine carboxypeptidase A N-terminal" evidence="12">
    <location>
        <begin position="41"/>
        <end position="275"/>
    </location>
</feature>
<keyword evidence="10" id="KW-0812">Transmembrane</keyword>
<feature type="active site" description="Acyl-ester intermediate" evidence="7">
    <location>
        <position position="75"/>
    </location>
</feature>
<reference evidence="13" key="2">
    <citation type="journal article" date="2021" name="PeerJ">
        <title>Extensive microbial diversity within the chicken gut microbiome revealed by metagenomics and culture.</title>
        <authorList>
            <person name="Gilroy R."/>
            <person name="Ravi A."/>
            <person name="Getino M."/>
            <person name="Pursley I."/>
            <person name="Horton D.L."/>
            <person name="Alikhan N.F."/>
            <person name="Baker D."/>
            <person name="Gharbi K."/>
            <person name="Hall N."/>
            <person name="Watson M."/>
            <person name="Adriaenssens E.M."/>
            <person name="Foster-Nyarko E."/>
            <person name="Jarju S."/>
            <person name="Secka A."/>
            <person name="Antonio M."/>
            <person name="Oren A."/>
            <person name="Chaudhuri R.R."/>
            <person name="La Ragione R."/>
            <person name="Hildebrand F."/>
            <person name="Pallen M.J."/>
        </authorList>
    </citation>
    <scope>NUCLEOTIDE SEQUENCE</scope>
    <source>
        <strain evidence="13">ChiW13-3771</strain>
    </source>
</reference>
<dbReference type="PANTHER" id="PTHR21581">
    <property type="entry name" value="D-ALANYL-D-ALANINE CARBOXYPEPTIDASE"/>
    <property type="match status" value="1"/>
</dbReference>
<gene>
    <name evidence="13" type="ORF">IAC96_01965</name>
</gene>
<evidence type="ECO:0000256" key="7">
    <source>
        <dbReference type="PIRSR" id="PIRSR618044-1"/>
    </source>
</evidence>
<dbReference type="GO" id="GO:0009002">
    <property type="term" value="F:serine-type D-Ala-D-Ala carboxypeptidase activity"/>
    <property type="evidence" value="ECO:0007669"/>
    <property type="project" value="InterPro"/>
</dbReference>
<dbReference type="InterPro" id="IPR018044">
    <property type="entry name" value="Peptidase_S11"/>
</dbReference>
<keyword evidence="10" id="KW-0472">Membrane</keyword>
<reference evidence="13" key="1">
    <citation type="submission" date="2020-10" db="EMBL/GenBank/DDBJ databases">
        <authorList>
            <person name="Gilroy R."/>
        </authorList>
    </citation>
    <scope>NUCLEOTIDE SEQUENCE</scope>
    <source>
        <strain evidence="13">ChiW13-3771</strain>
    </source>
</reference>
<evidence type="ECO:0000256" key="10">
    <source>
        <dbReference type="SAM" id="Phobius"/>
    </source>
</evidence>
<dbReference type="EMBL" id="DVHN01000020">
    <property type="protein sequence ID" value="HIR87694.1"/>
    <property type="molecule type" value="Genomic_DNA"/>
</dbReference>
<protein>
    <submittedName>
        <fullName evidence="13">D-alanyl-D-alanine carboxypeptidase</fullName>
    </submittedName>
</protein>
<keyword evidence="6" id="KW-0961">Cell wall biogenesis/degradation</keyword>
<dbReference type="SUPFAM" id="SSF56601">
    <property type="entry name" value="beta-lactamase/transpeptidase-like"/>
    <property type="match status" value="1"/>
</dbReference>
<dbReference type="GO" id="GO:0008360">
    <property type="term" value="P:regulation of cell shape"/>
    <property type="evidence" value="ECO:0007669"/>
    <property type="project" value="UniProtKB-KW"/>
</dbReference>